<dbReference type="InterPro" id="IPR052996">
    <property type="entry name" value="Carb_Metab_Mutarotase"/>
</dbReference>
<dbReference type="PANTHER" id="PTHR43239:SF1">
    <property type="entry name" value="UPF0734 PROTEIN DDB_G0273871_DDB_G0273177"/>
    <property type="match status" value="1"/>
</dbReference>
<evidence type="ECO:0008006" key="4">
    <source>
        <dbReference type="Google" id="ProtNLM"/>
    </source>
</evidence>
<evidence type="ECO:0000256" key="1">
    <source>
        <dbReference type="SAM" id="SignalP"/>
    </source>
</evidence>
<feature type="signal peptide" evidence="1">
    <location>
        <begin position="1"/>
        <end position="21"/>
    </location>
</feature>
<keyword evidence="1" id="KW-0732">Signal</keyword>
<sequence>MKTLTLRIGIWLLGMSGILLACTSQSAKNKDISYASIIEVIETNDTILSGELMAVCARCDIPVTSVYRWKNHLIVYDVMSDSEIEGIRKQLSAVSPNSIIKIYETPFYVFDRNCCESKTEAVKWKHTIMTANLVQDSVMQQEYMDYHATQFEKWPEVAYGFCKADFQQLLVFRNGRQLMLVISIPEGKSLDELDPKTTENNPRVNEWNTIMANYQEGIEGSAPDEKWVLFNPVMNNKE</sequence>
<gene>
    <name evidence="2" type="ORF">SAMN05444350_103226</name>
</gene>
<dbReference type="Pfam" id="PF05336">
    <property type="entry name" value="rhaM"/>
    <property type="match status" value="1"/>
</dbReference>
<dbReference type="RefSeq" id="WP_081795829.1">
    <property type="nucleotide sequence ID" value="NZ_FQZN01000003.1"/>
</dbReference>
<dbReference type="eggNOG" id="COG3254">
    <property type="taxonomic scope" value="Bacteria"/>
</dbReference>
<dbReference type="AlphaFoldDB" id="A0A1M6BZF9"/>
<dbReference type="EMBL" id="FQZN01000003">
    <property type="protein sequence ID" value="SHI54001.1"/>
    <property type="molecule type" value="Genomic_DNA"/>
</dbReference>
<reference evidence="3" key="1">
    <citation type="submission" date="2016-11" db="EMBL/GenBank/DDBJ databases">
        <authorList>
            <person name="Varghese N."/>
            <person name="Submissions S."/>
        </authorList>
    </citation>
    <scope>NUCLEOTIDE SEQUENCE [LARGE SCALE GENOMIC DNA]</scope>
    <source>
        <strain evidence="3">DSM 26884</strain>
    </source>
</reference>
<name>A0A1M6BZF9_9BACE</name>
<dbReference type="PANTHER" id="PTHR43239">
    <property type="entry name" value="UPF0734 PROTEIN DDB_G0273871/DDB_G0273177"/>
    <property type="match status" value="1"/>
</dbReference>
<dbReference type="PROSITE" id="PS51257">
    <property type="entry name" value="PROKAR_LIPOPROTEIN"/>
    <property type="match status" value="1"/>
</dbReference>
<dbReference type="Proteomes" id="UP000184192">
    <property type="component" value="Unassembled WGS sequence"/>
</dbReference>
<dbReference type="InterPro" id="IPR011008">
    <property type="entry name" value="Dimeric_a/b-barrel"/>
</dbReference>
<evidence type="ECO:0000313" key="3">
    <source>
        <dbReference type="Proteomes" id="UP000184192"/>
    </source>
</evidence>
<dbReference type="GeneID" id="92711034"/>
<dbReference type="GO" id="GO:0016857">
    <property type="term" value="F:racemase and epimerase activity, acting on carbohydrates and derivatives"/>
    <property type="evidence" value="ECO:0007669"/>
    <property type="project" value="InterPro"/>
</dbReference>
<accession>A0A1M6BZF9</accession>
<organism evidence="2 3">
    <name type="scientific">Bacteroides stercorirosoris</name>
    <dbReference type="NCBI Taxonomy" id="871324"/>
    <lineage>
        <taxon>Bacteria</taxon>
        <taxon>Pseudomonadati</taxon>
        <taxon>Bacteroidota</taxon>
        <taxon>Bacteroidia</taxon>
        <taxon>Bacteroidales</taxon>
        <taxon>Bacteroidaceae</taxon>
        <taxon>Bacteroides</taxon>
    </lineage>
</organism>
<dbReference type="InterPro" id="IPR008000">
    <property type="entry name" value="Rham/fucose_mutarotase"/>
</dbReference>
<feature type="chain" id="PRO_5013042275" description="L-rhamnose mutarotase" evidence="1">
    <location>
        <begin position="22"/>
        <end position="238"/>
    </location>
</feature>
<dbReference type="SUPFAM" id="SSF54909">
    <property type="entry name" value="Dimeric alpha+beta barrel"/>
    <property type="match status" value="1"/>
</dbReference>
<protein>
    <recommendedName>
        <fullName evidence="4">L-rhamnose mutarotase</fullName>
    </recommendedName>
</protein>
<keyword evidence="3" id="KW-1185">Reference proteome</keyword>
<evidence type="ECO:0000313" key="2">
    <source>
        <dbReference type="EMBL" id="SHI54001.1"/>
    </source>
</evidence>
<proteinExistence type="predicted"/>
<dbReference type="Gene3D" id="3.30.70.100">
    <property type="match status" value="1"/>
</dbReference>